<accession>A0A6L3N1P5</accession>
<gene>
    <name evidence="1" type="ORF">F7R25_06195</name>
</gene>
<evidence type="ECO:0000313" key="2">
    <source>
        <dbReference type="Proteomes" id="UP000473470"/>
    </source>
</evidence>
<sequence>MTKTSILRGFLGISLVDPYVMFTALPRQCRLQTHSGHVADQCLSALPTMATQYADSLCALRHGASVIGVSSCIIDGIHRLVHFDNSKMLSMTKRYLVLDQNILRKAELSDMLANQQEAHFVLPDLAFLELTKNDKWKETLRGSLAILAEAPVRVHIAYSVNESLKKELETLQPQTGHLMYHEATEFVRDLLCWVRTGVETVAFRRIKEGADHRLAVASDHLSHDANRGQLAGLIEVTKNMVTREQQKLLRSKQLSEGERLSIILDHAKILSVGILQGRGVDKRRAISFIKRRPLVFRYILLNVWHCMRWIAEGGFEGFPAEKVSNDVLDQQYVLTATSFHGLVSNDTRVKHAYSDLTKLLGMKI</sequence>
<dbReference type="AlphaFoldDB" id="A0A6L3N1P5"/>
<protein>
    <submittedName>
        <fullName evidence="1">Uncharacterized protein</fullName>
    </submittedName>
</protein>
<reference evidence="1 2" key="1">
    <citation type="submission" date="2019-09" db="EMBL/GenBank/DDBJ databases">
        <title>Draft genome sequences of 48 bacterial type strains from the CCUG.</title>
        <authorList>
            <person name="Tunovic T."/>
            <person name="Pineiro-Iglesias B."/>
            <person name="Unosson C."/>
            <person name="Inganas E."/>
            <person name="Ohlen M."/>
            <person name="Cardew S."/>
            <person name="Jensie-Markopoulos S."/>
            <person name="Salva-Serra F."/>
            <person name="Jaen-Luchoro D."/>
            <person name="Karlsson R."/>
            <person name="Svensson-Stadler L."/>
            <person name="Chun J."/>
            <person name="Moore E."/>
        </authorList>
    </citation>
    <scope>NUCLEOTIDE SEQUENCE [LARGE SCALE GENOMIC DNA]</scope>
    <source>
        <strain evidence="1 2">CCUG 65686</strain>
    </source>
</reference>
<dbReference type="Proteomes" id="UP000473470">
    <property type="component" value="Unassembled WGS sequence"/>
</dbReference>
<name>A0A6L3N1P5_9BURK</name>
<comment type="caution">
    <text evidence="1">The sequence shown here is derived from an EMBL/GenBank/DDBJ whole genome shotgun (WGS) entry which is preliminary data.</text>
</comment>
<proteinExistence type="predicted"/>
<dbReference type="EMBL" id="VZOK01000007">
    <property type="protein sequence ID" value="KAB0639903.1"/>
    <property type="molecule type" value="Genomic_DNA"/>
</dbReference>
<evidence type="ECO:0000313" key="1">
    <source>
        <dbReference type="EMBL" id="KAB0639903.1"/>
    </source>
</evidence>
<organism evidence="1 2">
    <name type="scientific">Burkholderia stagnalis</name>
    <dbReference type="NCBI Taxonomy" id="1503054"/>
    <lineage>
        <taxon>Bacteria</taxon>
        <taxon>Pseudomonadati</taxon>
        <taxon>Pseudomonadota</taxon>
        <taxon>Betaproteobacteria</taxon>
        <taxon>Burkholderiales</taxon>
        <taxon>Burkholderiaceae</taxon>
        <taxon>Burkholderia</taxon>
        <taxon>Burkholderia cepacia complex</taxon>
    </lineage>
</organism>
<dbReference type="RefSeq" id="WP_150998612.1">
    <property type="nucleotide sequence ID" value="NZ_CABVPM010000026.1"/>
</dbReference>